<dbReference type="Pfam" id="PF00096">
    <property type="entry name" value="zf-C2H2"/>
    <property type="match status" value="1"/>
</dbReference>
<organism evidence="10 11">
    <name type="scientific">Gnathostoma spinigerum</name>
    <dbReference type="NCBI Taxonomy" id="75299"/>
    <lineage>
        <taxon>Eukaryota</taxon>
        <taxon>Metazoa</taxon>
        <taxon>Ecdysozoa</taxon>
        <taxon>Nematoda</taxon>
        <taxon>Chromadorea</taxon>
        <taxon>Rhabditida</taxon>
        <taxon>Spirurina</taxon>
        <taxon>Gnathostomatomorpha</taxon>
        <taxon>Gnathostomatoidea</taxon>
        <taxon>Gnathostomatidae</taxon>
        <taxon>Gnathostoma</taxon>
    </lineage>
</organism>
<keyword evidence="2" id="KW-0479">Metal-binding</keyword>
<dbReference type="PANTHER" id="PTHR24388:SF54">
    <property type="entry name" value="PROTEIN ESCARGOT"/>
    <property type="match status" value="1"/>
</dbReference>
<dbReference type="Gene3D" id="3.30.160.60">
    <property type="entry name" value="Classic Zinc Finger"/>
    <property type="match status" value="3"/>
</dbReference>
<evidence type="ECO:0000313" key="10">
    <source>
        <dbReference type="EMBL" id="MFH4980682.1"/>
    </source>
</evidence>
<dbReference type="FunFam" id="3.30.160.60:FF:000744">
    <property type="entry name" value="zinc finger E-box-binding homeobox 1"/>
    <property type="match status" value="1"/>
</dbReference>
<proteinExistence type="predicted"/>
<dbReference type="GO" id="GO:0010468">
    <property type="term" value="P:regulation of gene expression"/>
    <property type="evidence" value="ECO:0007669"/>
    <property type="project" value="UniProtKB-ARBA"/>
</dbReference>
<keyword evidence="5" id="KW-0862">Zinc</keyword>
<feature type="domain" description="C2H2-type" evidence="9">
    <location>
        <begin position="219"/>
        <end position="246"/>
    </location>
</feature>
<dbReference type="PANTHER" id="PTHR24388">
    <property type="entry name" value="ZINC FINGER PROTEIN"/>
    <property type="match status" value="1"/>
</dbReference>
<keyword evidence="3" id="KW-0677">Repeat</keyword>
<dbReference type="InterPro" id="IPR013087">
    <property type="entry name" value="Znf_C2H2_type"/>
</dbReference>
<feature type="region of interest" description="Disordered" evidence="8">
    <location>
        <begin position="1"/>
        <end position="38"/>
    </location>
</feature>
<dbReference type="GO" id="GO:0005634">
    <property type="term" value="C:nucleus"/>
    <property type="evidence" value="ECO:0007669"/>
    <property type="project" value="UniProtKB-SubCell"/>
</dbReference>
<evidence type="ECO:0000256" key="6">
    <source>
        <dbReference type="ARBA" id="ARBA00023242"/>
    </source>
</evidence>
<dbReference type="Proteomes" id="UP001608902">
    <property type="component" value="Unassembled WGS sequence"/>
</dbReference>
<dbReference type="SMART" id="SM00355">
    <property type="entry name" value="ZnF_C2H2"/>
    <property type="match status" value="7"/>
</dbReference>
<dbReference type="PROSITE" id="PS00028">
    <property type="entry name" value="ZINC_FINGER_C2H2_1"/>
    <property type="match status" value="4"/>
</dbReference>
<evidence type="ECO:0000256" key="1">
    <source>
        <dbReference type="ARBA" id="ARBA00004123"/>
    </source>
</evidence>
<accession>A0ABD6ENA6</accession>
<keyword evidence="6" id="KW-0539">Nucleus</keyword>
<evidence type="ECO:0000313" key="11">
    <source>
        <dbReference type="Proteomes" id="UP001608902"/>
    </source>
</evidence>
<feature type="domain" description="C2H2-type" evidence="9">
    <location>
        <begin position="250"/>
        <end position="277"/>
    </location>
</feature>
<evidence type="ECO:0000256" key="7">
    <source>
        <dbReference type="PROSITE-ProRule" id="PRU00042"/>
    </source>
</evidence>
<dbReference type="GO" id="GO:0008270">
    <property type="term" value="F:zinc ion binding"/>
    <property type="evidence" value="ECO:0007669"/>
    <property type="project" value="UniProtKB-KW"/>
</dbReference>
<dbReference type="InterPro" id="IPR050527">
    <property type="entry name" value="Snail/Krueppel_Znf"/>
</dbReference>
<evidence type="ECO:0000256" key="3">
    <source>
        <dbReference type="ARBA" id="ARBA00022737"/>
    </source>
</evidence>
<dbReference type="GO" id="GO:0022603">
    <property type="term" value="P:regulation of anatomical structure morphogenesis"/>
    <property type="evidence" value="ECO:0007669"/>
    <property type="project" value="UniProtKB-ARBA"/>
</dbReference>
<name>A0ABD6ENA6_9BILA</name>
<comment type="subcellular location">
    <subcellularLocation>
        <location evidence="1">Nucleus</location>
    </subcellularLocation>
</comment>
<dbReference type="FunFam" id="3.30.160.60:FF:000690">
    <property type="entry name" value="Zinc finger protein 354C"/>
    <property type="match status" value="1"/>
</dbReference>
<keyword evidence="11" id="KW-1185">Reference proteome</keyword>
<dbReference type="AlphaFoldDB" id="A0ABD6ENA6"/>
<feature type="domain" description="C2H2-type" evidence="9">
    <location>
        <begin position="191"/>
        <end position="218"/>
    </location>
</feature>
<evidence type="ECO:0000259" key="9">
    <source>
        <dbReference type="PROSITE" id="PS50157"/>
    </source>
</evidence>
<evidence type="ECO:0000256" key="8">
    <source>
        <dbReference type="SAM" id="MobiDB-lite"/>
    </source>
</evidence>
<evidence type="ECO:0000256" key="5">
    <source>
        <dbReference type="ARBA" id="ARBA00022833"/>
    </source>
</evidence>
<reference evidence="10 11" key="1">
    <citation type="submission" date="2024-08" db="EMBL/GenBank/DDBJ databases">
        <title>Gnathostoma spinigerum genome.</title>
        <authorList>
            <person name="Gonzalez-Bertolin B."/>
            <person name="Monzon S."/>
            <person name="Zaballos A."/>
            <person name="Jimenez P."/>
            <person name="Dekumyoy P."/>
            <person name="Varona S."/>
            <person name="Cuesta I."/>
            <person name="Sumanam S."/>
            <person name="Adisakwattana P."/>
            <person name="Gasser R.B."/>
            <person name="Hernandez-Gonzalez A."/>
            <person name="Young N.D."/>
            <person name="Perteguer M.J."/>
        </authorList>
    </citation>
    <scope>NUCLEOTIDE SEQUENCE [LARGE SCALE GENOMIC DNA]</scope>
    <source>
        <strain evidence="10">AL3</strain>
        <tissue evidence="10">Liver</tissue>
    </source>
</reference>
<dbReference type="PROSITE" id="PS50157">
    <property type="entry name" value="ZINC_FINGER_C2H2_2"/>
    <property type="match status" value="4"/>
</dbReference>
<evidence type="ECO:0000256" key="4">
    <source>
        <dbReference type="ARBA" id="ARBA00022771"/>
    </source>
</evidence>
<dbReference type="EMBL" id="JBGFUD010005917">
    <property type="protein sequence ID" value="MFH4980682.1"/>
    <property type="molecule type" value="Genomic_DNA"/>
</dbReference>
<protein>
    <recommendedName>
        <fullName evidence="9">C2H2-type domain-containing protein</fullName>
    </recommendedName>
</protein>
<dbReference type="InterPro" id="IPR036236">
    <property type="entry name" value="Znf_C2H2_sf"/>
</dbReference>
<sequence length="603" mass="67154">MNTMHKETADQIITHSTSSFEEPEVERSVSPASEPGSFHADMRLDEVEMASQFSRSRKVMLNCCDRCERNEFLSVIASEVSLREEGPSSVDNDRTLCFNKTSLQSDVRCPVCLFTFHSDSALVNHLVNMMVDSAHKCASIKCPYCAQVSVGCLLLADHISTVHASRTTCKVASSAVKNSTDTSSRSFEKLHVCTICPKAFKKPSDLLRHSRIHTGEKPYQCSTCERWFRLKSTLYQHQRTHLRKEDIEPRVCQVCGEEFLSLSGLKSHLSIHAVEKPFGIRRNDCEAHFRTKCGSSGHERCEFRAVTSTSVENNHSSLCTTQSKSTATPGNEFILTAAQLVKNAKEKQRITPGSTSAFSRFERKQGWLMSPTHVSFCLRALPSGDCVKVDVACSSDSTPSGEGILLVELELLKTLANDGYFLKIPLTASNFGPETSLSIDARRVVDLVSLRERTSLTLPYVTDASMSDGPVAVIRESLQICHSSPLAIQPCRLEGSSFVSSCEVCETAFLTEEESQKHFQSEDHETAQLFSYSQLTRHHVSAAPTAGTHYPLSATRTRAEACKLCVLSFDDREALLMHIRRDHERDRMSANNFEQVARCRTLN</sequence>
<evidence type="ECO:0000256" key="2">
    <source>
        <dbReference type="ARBA" id="ARBA00022723"/>
    </source>
</evidence>
<gene>
    <name evidence="10" type="ORF">AB6A40_007391</name>
</gene>
<keyword evidence="4 7" id="KW-0863">Zinc-finger</keyword>
<feature type="domain" description="C2H2-type" evidence="9">
    <location>
        <begin position="560"/>
        <end position="588"/>
    </location>
</feature>
<dbReference type="SUPFAM" id="SSF57667">
    <property type="entry name" value="beta-beta-alpha zinc fingers"/>
    <property type="match status" value="2"/>
</dbReference>
<comment type="caution">
    <text evidence="10">The sequence shown here is derived from an EMBL/GenBank/DDBJ whole genome shotgun (WGS) entry which is preliminary data.</text>
</comment>
<dbReference type="GO" id="GO:2000026">
    <property type="term" value="P:regulation of multicellular organismal development"/>
    <property type="evidence" value="ECO:0007669"/>
    <property type="project" value="UniProtKB-ARBA"/>
</dbReference>
<feature type="compositionally biased region" description="Polar residues" evidence="8">
    <location>
        <begin position="11"/>
        <end position="20"/>
    </location>
</feature>